<accession>A0A4Y8CI24</accession>
<name>A0A4Y8CI24_9HELO</name>
<sequence length="124" mass="14015">MTDAQLVSSAKTTFRLLVKLYTQAVTSMTSTQVVKFSLTDQEPDTRITLFQLRVLHVHSSILKLYSAYFRRFMDSPDKVPAPSGAKWKYDWIGEAEEDGSWYVVDKRGQESKVSLSSDNLTSGV</sequence>
<reference evidence="1 2" key="1">
    <citation type="submission" date="2017-11" db="EMBL/GenBank/DDBJ databases">
        <title>Comparative genomics of Botrytis spp.</title>
        <authorList>
            <person name="Valero-Jimenez C.A."/>
            <person name="Tapia P."/>
            <person name="Veloso J."/>
            <person name="Silva-Moreno E."/>
            <person name="Staats M."/>
            <person name="Valdes J.H."/>
            <person name="Van Kan J.A.L."/>
        </authorList>
    </citation>
    <scope>NUCLEOTIDE SEQUENCE [LARGE SCALE GENOMIC DNA]</scope>
    <source>
        <strain evidence="1 2">MUCL2830</strain>
    </source>
</reference>
<evidence type="ECO:0000313" key="2">
    <source>
        <dbReference type="Proteomes" id="UP000297299"/>
    </source>
</evidence>
<evidence type="ECO:0008006" key="3">
    <source>
        <dbReference type="Google" id="ProtNLM"/>
    </source>
</evidence>
<protein>
    <recommendedName>
        <fullName evidence="3">BTB domain-containing protein</fullName>
    </recommendedName>
</protein>
<gene>
    <name evidence="1" type="ORF">BOTCAL_0638g00040</name>
</gene>
<organism evidence="1 2">
    <name type="scientific">Botryotinia calthae</name>
    <dbReference type="NCBI Taxonomy" id="38488"/>
    <lineage>
        <taxon>Eukaryota</taxon>
        <taxon>Fungi</taxon>
        <taxon>Dikarya</taxon>
        <taxon>Ascomycota</taxon>
        <taxon>Pezizomycotina</taxon>
        <taxon>Leotiomycetes</taxon>
        <taxon>Helotiales</taxon>
        <taxon>Sclerotiniaceae</taxon>
        <taxon>Botryotinia</taxon>
    </lineage>
</organism>
<keyword evidence="2" id="KW-1185">Reference proteome</keyword>
<dbReference type="AlphaFoldDB" id="A0A4Y8CI24"/>
<dbReference type="Proteomes" id="UP000297299">
    <property type="component" value="Unassembled WGS sequence"/>
</dbReference>
<dbReference type="EMBL" id="PHWZ01000635">
    <property type="protein sequence ID" value="TEY34313.1"/>
    <property type="molecule type" value="Genomic_DNA"/>
</dbReference>
<comment type="caution">
    <text evidence="1">The sequence shown here is derived from an EMBL/GenBank/DDBJ whole genome shotgun (WGS) entry which is preliminary data.</text>
</comment>
<dbReference type="OrthoDB" id="2129688at2759"/>
<evidence type="ECO:0000313" key="1">
    <source>
        <dbReference type="EMBL" id="TEY34313.1"/>
    </source>
</evidence>
<proteinExistence type="predicted"/>